<keyword evidence="3" id="KW-1185">Reference proteome</keyword>
<evidence type="ECO:0000313" key="3">
    <source>
        <dbReference type="Proteomes" id="UP000054018"/>
    </source>
</evidence>
<sequence>MKAKNEETRQEVQEELGRKREEVARTKRDVDYMTELESRIAEMAATNRQHVHRLEDMQNQLSRALLQVMASQTKTARRKEEEERQARLLAEERLADALAGTKHHEEVHAVQVETNKHLYALQDEISRVALEKKGNRQRQADPDSTKTYTNGQSKDRETKPRQKEKENQ</sequence>
<protein>
    <submittedName>
        <fullName evidence="2">Unplaced genomic scaffold scaffold_7, whole genome shotgun sequence</fullName>
    </submittedName>
</protein>
<feature type="region of interest" description="Disordered" evidence="1">
    <location>
        <begin position="130"/>
        <end position="168"/>
    </location>
</feature>
<feature type="region of interest" description="Disordered" evidence="1">
    <location>
        <begin position="1"/>
        <end position="27"/>
    </location>
</feature>
<dbReference type="HOGENOM" id="CLU_1587173_0_0_1"/>
<accession>A0A0C9ZHG8</accession>
<evidence type="ECO:0000256" key="1">
    <source>
        <dbReference type="SAM" id="MobiDB-lite"/>
    </source>
</evidence>
<feature type="compositionally biased region" description="Basic and acidic residues" evidence="1">
    <location>
        <begin position="130"/>
        <end position="144"/>
    </location>
</feature>
<evidence type="ECO:0000313" key="2">
    <source>
        <dbReference type="EMBL" id="KIK28711.1"/>
    </source>
</evidence>
<gene>
    <name evidence="2" type="ORF">PISMIDRAFT_7199</name>
</gene>
<dbReference type="OrthoDB" id="10633389at2759"/>
<reference evidence="3" key="2">
    <citation type="submission" date="2015-01" db="EMBL/GenBank/DDBJ databases">
        <title>Evolutionary Origins and Diversification of the Mycorrhizal Mutualists.</title>
        <authorList>
            <consortium name="DOE Joint Genome Institute"/>
            <consortium name="Mycorrhizal Genomics Consortium"/>
            <person name="Kohler A."/>
            <person name="Kuo A."/>
            <person name="Nagy L.G."/>
            <person name="Floudas D."/>
            <person name="Copeland A."/>
            <person name="Barry K.W."/>
            <person name="Cichocki N."/>
            <person name="Veneault-Fourrey C."/>
            <person name="LaButti K."/>
            <person name="Lindquist E.A."/>
            <person name="Lipzen A."/>
            <person name="Lundell T."/>
            <person name="Morin E."/>
            <person name="Murat C."/>
            <person name="Riley R."/>
            <person name="Ohm R."/>
            <person name="Sun H."/>
            <person name="Tunlid A."/>
            <person name="Henrissat B."/>
            <person name="Grigoriev I.V."/>
            <person name="Hibbett D.S."/>
            <person name="Martin F."/>
        </authorList>
    </citation>
    <scope>NUCLEOTIDE SEQUENCE [LARGE SCALE GENOMIC DNA]</scope>
    <source>
        <strain evidence="3">441</strain>
    </source>
</reference>
<dbReference type="AlphaFoldDB" id="A0A0C9ZHG8"/>
<organism evidence="2 3">
    <name type="scientific">Pisolithus microcarpus 441</name>
    <dbReference type="NCBI Taxonomy" id="765257"/>
    <lineage>
        <taxon>Eukaryota</taxon>
        <taxon>Fungi</taxon>
        <taxon>Dikarya</taxon>
        <taxon>Basidiomycota</taxon>
        <taxon>Agaricomycotina</taxon>
        <taxon>Agaricomycetes</taxon>
        <taxon>Agaricomycetidae</taxon>
        <taxon>Boletales</taxon>
        <taxon>Sclerodermatineae</taxon>
        <taxon>Pisolithaceae</taxon>
        <taxon>Pisolithus</taxon>
    </lineage>
</organism>
<reference evidence="2 3" key="1">
    <citation type="submission" date="2014-04" db="EMBL/GenBank/DDBJ databases">
        <authorList>
            <consortium name="DOE Joint Genome Institute"/>
            <person name="Kuo A."/>
            <person name="Kohler A."/>
            <person name="Costa M.D."/>
            <person name="Nagy L.G."/>
            <person name="Floudas D."/>
            <person name="Copeland A."/>
            <person name="Barry K.W."/>
            <person name="Cichocki N."/>
            <person name="Veneault-Fourrey C."/>
            <person name="LaButti K."/>
            <person name="Lindquist E.A."/>
            <person name="Lipzen A."/>
            <person name="Lundell T."/>
            <person name="Morin E."/>
            <person name="Murat C."/>
            <person name="Sun H."/>
            <person name="Tunlid A."/>
            <person name="Henrissat B."/>
            <person name="Grigoriev I.V."/>
            <person name="Hibbett D.S."/>
            <person name="Martin F."/>
            <person name="Nordberg H.P."/>
            <person name="Cantor M.N."/>
            <person name="Hua S.X."/>
        </authorList>
    </citation>
    <scope>NUCLEOTIDE SEQUENCE [LARGE SCALE GENOMIC DNA]</scope>
    <source>
        <strain evidence="2 3">441</strain>
    </source>
</reference>
<name>A0A0C9ZHG8_9AGAM</name>
<dbReference type="Proteomes" id="UP000054018">
    <property type="component" value="Unassembled WGS sequence"/>
</dbReference>
<dbReference type="EMBL" id="KN833691">
    <property type="protein sequence ID" value="KIK28711.1"/>
    <property type="molecule type" value="Genomic_DNA"/>
</dbReference>
<proteinExistence type="predicted"/>
<feature type="compositionally biased region" description="Basic and acidic residues" evidence="1">
    <location>
        <begin position="153"/>
        <end position="168"/>
    </location>
</feature>